<dbReference type="SUPFAM" id="SSF54593">
    <property type="entry name" value="Glyoxalase/Bleomycin resistance protein/Dihydroxybiphenyl dioxygenase"/>
    <property type="match status" value="1"/>
</dbReference>
<dbReference type="PANTHER" id="PTHR36503:SF1">
    <property type="entry name" value="BLR2520 PROTEIN"/>
    <property type="match status" value="1"/>
</dbReference>
<name>A0A1G8LF13_9RHOB</name>
<dbReference type="STRING" id="490829.SAMN05421850_103284"/>
<gene>
    <name evidence="2" type="ORF">SAMN05421850_103284</name>
</gene>
<proteinExistence type="predicted"/>
<dbReference type="Proteomes" id="UP000199340">
    <property type="component" value="Unassembled WGS sequence"/>
</dbReference>
<evidence type="ECO:0000313" key="3">
    <source>
        <dbReference type="Proteomes" id="UP000199340"/>
    </source>
</evidence>
<dbReference type="PROSITE" id="PS51819">
    <property type="entry name" value="VOC"/>
    <property type="match status" value="1"/>
</dbReference>
<protein>
    <recommendedName>
        <fullName evidence="1">VOC domain-containing protein</fullName>
    </recommendedName>
</protein>
<dbReference type="InterPro" id="IPR037523">
    <property type="entry name" value="VOC_core"/>
</dbReference>
<dbReference type="Gene3D" id="3.10.180.10">
    <property type="entry name" value="2,3-Dihydroxybiphenyl 1,2-Dioxygenase, domain 1"/>
    <property type="match status" value="1"/>
</dbReference>
<dbReference type="Pfam" id="PF00903">
    <property type="entry name" value="Glyoxalase"/>
    <property type="match status" value="1"/>
</dbReference>
<dbReference type="PANTHER" id="PTHR36503">
    <property type="entry name" value="BLR2520 PROTEIN"/>
    <property type="match status" value="1"/>
</dbReference>
<keyword evidence="3" id="KW-1185">Reference proteome</keyword>
<reference evidence="2 3" key="1">
    <citation type="submission" date="2016-10" db="EMBL/GenBank/DDBJ databases">
        <authorList>
            <person name="de Groot N.N."/>
        </authorList>
    </citation>
    <scope>NUCLEOTIDE SEQUENCE [LARGE SCALE GENOMIC DNA]</scope>
    <source>
        <strain evidence="2 3">DSM 28010</strain>
    </source>
</reference>
<dbReference type="InterPro" id="IPR004360">
    <property type="entry name" value="Glyas_Fos-R_dOase_dom"/>
</dbReference>
<evidence type="ECO:0000313" key="2">
    <source>
        <dbReference type="EMBL" id="SDI54288.1"/>
    </source>
</evidence>
<feature type="domain" description="VOC" evidence="1">
    <location>
        <begin position="2"/>
        <end position="124"/>
    </location>
</feature>
<dbReference type="CDD" id="cd07264">
    <property type="entry name" value="VOC_like"/>
    <property type="match status" value="1"/>
</dbReference>
<dbReference type="InterPro" id="IPR029068">
    <property type="entry name" value="Glyas_Bleomycin-R_OHBP_Dase"/>
</dbReference>
<evidence type="ECO:0000259" key="1">
    <source>
        <dbReference type="PROSITE" id="PS51819"/>
    </source>
</evidence>
<dbReference type="RefSeq" id="WP_090028225.1">
    <property type="nucleotide sequence ID" value="NZ_FNEB01000003.1"/>
</dbReference>
<accession>A0A1G8LF13</accession>
<dbReference type="OrthoDB" id="9798430at2"/>
<organism evidence="2 3">
    <name type="scientific">Lutimaribacter saemankumensis</name>
    <dbReference type="NCBI Taxonomy" id="490829"/>
    <lineage>
        <taxon>Bacteria</taxon>
        <taxon>Pseudomonadati</taxon>
        <taxon>Pseudomonadota</taxon>
        <taxon>Alphaproteobacteria</taxon>
        <taxon>Rhodobacterales</taxon>
        <taxon>Roseobacteraceae</taxon>
        <taxon>Lutimaribacter</taxon>
    </lineage>
</organism>
<dbReference type="EMBL" id="FNEB01000003">
    <property type="protein sequence ID" value="SDI54288.1"/>
    <property type="molecule type" value="Genomic_DNA"/>
</dbReference>
<dbReference type="AlphaFoldDB" id="A0A1G8LF13"/>
<sequence length="127" mass="13698">MKFRYTILYVDDVPATLDFYTRAFGMDQAFLHESGDYGELATGDTKLAFSSTSLMRQLGKAPSPARPDAPVFEIALETDDVPAALARAVAAGATLVQDARQEPWGQTTSYVSDPNGYLVEICSPVTG</sequence>